<gene>
    <name evidence="39" type="ORF">PECUL_23A042518</name>
</gene>
<feature type="region of interest" description="Disordered" evidence="34">
    <location>
        <begin position="736"/>
        <end position="858"/>
    </location>
</feature>
<keyword evidence="13 35" id="KW-0472">Membrane</keyword>
<feature type="domain" description="Endonuclease/exonuclease/phosphatase" evidence="37">
    <location>
        <begin position="38"/>
        <end position="194"/>
    </location>
</feature>
<dbReference type="InterPro" id="IPR027791">
    <property type="entry name" value="Galactosyl_T_C"/>
</dbReference>
<dbReference type="InterPro" id="IPR027995">
    <property type="entry name" value="Galactosyl_T_N"/>
</dbReference>
<dbReference type="CDD" id="cd00899">
    <property type="entry name" value="b4GalT"/>
    <property type="match status" value="1"/>
</dbReference>
<evidence type="ECO:0000256" key="12">
    <source>
        <dbReference type="ARBA" id="ARBA00023098"/>
    </source>
</evidence>
<keyword evidence="15" id="KW-0325">Glycoprotein</keyword>
<evidence type="ECO:0000256" key="31">
    <source>
        <dbReference type="ARBA" id="ARBA00049413"/>
    </source>
</evidence>
<name>A0AAD1TKX0_PELCU</name>
<dbReference type="EC" id="2.4.1.90" evidence="18"/>
<comment type="subcellular location">
    <subcellularLocation>
        <location evidence="2">Golgi apparatus</location>
        <location evidence="2">Golgi stack membrane</location>
        <topology evidence="2">Single-pass type II membrane protein</topology>
    </subcellularLocation>
</comment>
<keyword evidence="5" id="KW-0328">Glycosyltransferase</keyword>
<evidence type="ECO:0000256" key="15">
    <source>
        <dbReference type="ARBA" id="ARBA00023180"/>
    </source>
</evidence>
<evidence type="ECO:0000256" key="21">
    <source>
        <dbReference type="ARBA" id="ARBA00039532"/>
    </source>
</evidence>
<dbReference type="InterPro" id="IPR005135">
    <property type="entry name" value="Endo/exonuclease/phosphatase"/>
</dbReference>
<dbReference type="SUPFAM" id="SSF53448">
    <property type="entry name" value="Nucleotide-diphospho-sugar transferases"/>
    <property type="match status" value="1"/>
</dbReference>
<evidence type="ECO:0000256" key="27">
    <source>
        <dbReference type="ARBA" id="ARBA00042716"/>
    </source>
</evidence>
<evidence type="ECO:0000256" key="26">
    <source>
        <dbReference type="ARBA" id="ARBA00042172"/>
    </source>
</evidence>
<dbReference type="InterPro" id="IPR036691">
    <property type="entry name" value="Endo/exonu/phosph_ase_sf"/>
</dbReference>
<comment type="catalytic activity">
    <reaction evidence="28">
        <text>an N-acetyl-beta-D-glucosaminyl derivative + UDP-alpha-D-galactose = a beta-D-galactosyl-(1-&gt;4)-N-acetyl-beta-D-glucosaminyl derivative + UDP + H(+)</text>
        <dbReference type="Rhea" id="RHEA:22932"/>
        <dbReference type="ChEBI" id="CHEBI:15378"/>
        <dbReference type="ChEBI" id="CHEBI:58223"/>
        <dbReference type="ChEBI" id="CHEBI:61631"/>
        <dbReference type="ChEBI" id="CHEBI:66914"/>
        <dbReference type="ChEBI" id="CHEBI:133507"/>
        <dbReference type="EC" id="2.4.1.38"/>
    </reaction>
    <physiologicalReaction direction="left-to-right" evidence="28">
        <dbReference type="Rhea" id="RHEA:22933"/>
    </physiologicalReaction>
</comment>
<organism evidence="39 40">
    <name type="scientific">Pelobates cultripes</name>
    <name type="common">Western spadefoot toad</name>
    <dbReference type="NCBI Taxonomy" id="61616"/>
    <lineage>
        <taxon>Eukaryota</taxon>
        <taxon>Metazoa</taxon>
        <taxon>Chordata</taxon>
        <taxon>Craniata</taxon>
        <taxon>Vertebrata</taxon>
        <taxon>Euteleostomi</taxon>
        <taxon>Amphibia</taxon>
        <taxon>Batrachia</taxon>
        <taxon>Anura</taxon>
        <taxon>Pelobatoidea</taxon>
        <taxon>Pelobatidae</taxon>
        <taxon>Pelobates</taxon>
    </lineage>
</organism>
<dbReference type="SUPFAM" id="SSF56219">
    <property type="entry name" value="DNase I-like"/>
    <property type="match status" value="1"/>
</dbReference>
<evidence type="ECO:0000256" key="18">
    <source>
        <dbReference type="ARBA" id="ARBA00038891"/>
    </source>
</evidence>
<protein>
    <recommendedName>
        <fullName evidence="21">Beta-1,4-galactosyltransferase 3</fullName>
        <ecNumber evidence="20">2.4.1.275</ecNumber>
        <ecNumber evidence="19">2.4.1.38</ecNumber>
        <ecNumber evidence="18">2.4.1.90</ecNumber>
    </recommendedName>
    <alternativeName>
        <fullName evidence="22">Beta-N-acetylglucosaminylglycopeptide beta-1,4-galactosyltransferase</fullName>
    </alternativeName>
    <alternativeName>
        <fullName evidence="26">N-acetyllactosamine synthase</fullName>
    </alternativeName>
    <alternativeName>
        <fullName evidence="23">Nal synthase</fullName>
    </alternativeName>
    <alternativeName>
        <fullName evidence="27">Neolactotriaosylceramide beta-1,4-galactosyltransferase</fullName>
    </alternativeName>
    <alternativeName>
        <fullName evidence="25">UDP-Gal:beta-GlcNAc beta-1,4-galactosyltransferase 3</fullName>
    </alternativeName>
    <alternativeName>
        <fullName evidence="24">UDP-galactose:beta-N-acetylglucosamine beta-1,4-galactosyltransferase 3</fullName>
    </alternativeName>
</protein>
<dbReference type="GO" id="GO:0005975">
    <property type="term" value="P:carbohydrate metabolic process"/>
    <property type="evidence" value="ECO:0007669"/>
    <property type="project" value="InterPro"/>
</dbReference>
<dbReference type="GO" id="GO:0032580">
    <property type="term" value="C:Golgi cisterna membrane"/>
    <property type="evidence" value="ECO:0007669"/>
    <property type="project" value="UniProtKB-SubCell"/>
</dbReference>
<feature type="domain" description="Galactosyltransferase C-terminal" evidence="36">
    <location>
        <begin position="606"/>
        <end position="682"/>
    </location>
</feature>
<comment type="catalytic activity">
    <reaction evidence="31">
        <text>N-acetyl-D-glucosamine + UDP-alpha-D-galactose = beta-D-galactosyl-(1-&gt;4)-N-acetyl-D-glucosamine + UDP + H(+)</text>
        <dbReference type="Rhea" id="RHEA:17745"/>
        <dbReference type="ChEBI" id="CHEBI:15378"/>
        <dbReference type="ChEBI" id="CHEBI:58223"/>
        <dbReference type="ChEBI" id="CHEBI:60152"/>
        <dbReference type="ChEBI" id="CHEBI:66914"/>
        <dbReference type="ChEBI" id="CHEBI:506227"/>
        <dbReference type="EC" id="2.4.1.90"/>
    </reaction>
    <physiologicalReaction direction="left-to-right" evidence="31">
        <dbReference type="Rhea" id="RHEA:17746"/>
    </physiologicalReaction>
</comment>
<evidence type="ECO:0000256" key="29">
    <source>
        <dbReference type="ARBA" id="ARBA00048016"/>
    </source>
</evidence>
<dbReference type="Pfam" id="PF02709">
    <property type="entry name" value="Glyco_transf_7C"/>
    <property type="match status" value="1"/>
</dbReference>
<keyword evidence="11" id="KW-0333">Golgi apparatus</keyword>
<evidence type="ECO:0000256" key="5">
    <source>
        <dbReference type="ARBA" id="ARBA00022676"/>
    </source>
</evidence>
<dbReference type="GO" id="GO:0003831">
    <property type="term" value="F:beta-N-acetylglucosaminylglycopeptide beta-1,4-galactosyltransferase activity"/>
    <property type="evidence" value="ECO:0007669"/>
    <property type="project" value="UniProtKB-EC"/>
</dbReference>
<dbReference type="InterPro" id="IPR029044">
    <property type="entry name" value="Nucleotide-diphossugar_trans"/>
</dbReference>
<evidence type="ECO:0000256" key="8">
    <source>
        <dbReference type="ARBA" id="ARBA00022723"/>
    </source>
</evidence>
<feature type="compositionally biased region" description="Basic and acidic residues" evidence="34">
    <location>
        <begin position="800"/>
        <end position="821"/>
    </location>
</feature>
<feature type="coiled-coil region" evidence="33">
    <location>
        <begin position="216"/>
        <end position="255"/>
    </location>
</feature>
<evidence type="ECO:0000256" key="14">
    <source>
        <dbReference type="ARBA" id="ARBA00023157"/>
    </source>
</evidence>
<evidence type="ECO:0000256" key="30">
    <source>
        <dbReference type="ARBA" id="ARBA00048852"/>
    </source>
</evidence>
<comment type="catalytic activity">
    <reaction evidence="32">
        <text>a beta-D-GlcNAc-(1-&gt;3)-beta-D-Gal-(1-&gt;4)-beta-D-Glc-(1&lt;-&gt;1)-Cer(d18:1(4E)) + UDP-alpha-D-galactose = a neolactoside nLc4Cer(d18:1(4E)) + UDP + H(+)</text>
        <dbReference type="Rhea" id="RHEA:31499"/>
        <dbReference type="ChEBI" id="CHEBI:15378"/>
        <dbReference type="ChEBI" id="CHEBI:17006"/>
        <dbReference type="ChEBI" id="CHEBI:17103"/>
        <dbReference type="ChEBI" id="CHEBI:58223"/>
        <dbReference type="ChEBI" id="CHEBI:66914"/>
        <dbReference type="EC" id="2.4.1.275"/>
    </reaction>
    <physiologicalReaction direction="left-to-right" evidence="32">
        <dbReference type="Rhea" id="RHEA:31500"/>
    </physiologicalReaction>
</comment>
<dbReference type="PANTHER" id="PTHR19300">
    <property type="entry name" value="BETA-1,4-GALACTOSYLTRANSFERASE"/>
    <property type="match status" value="1"/>
</dbReference>
<comment type="similarity">
    <text evidence="4">Belongs to the glycosyltransferase 7 family.</text>
</comment>
<evidence type="ECO:0000256" key="35">
    <source>
        <dbReference type="SAM" id="Phobius"/>
    </source>
</evidence>
<evidence type="ECO:0000256" key="32">
    <source>
        <dbReference type="ARBA" id="ARBA00049446"/>
    </source>
</evidence>
<dbReference type="Gene3D" id="3.90.550.10">
    <property type="entry name" value="Spore Coat Polysaccharide Biosynthesis Protein SpsA, Chain A"/>
    <property type="match status" value="1"/>
</dbReference>
<comment type="catalytic activity">
    <reaction evidence="30">
        <text>a beta-D-glucosylceramide + UDP-alpha-D-galactose = a beta-D-galactosyl-(1-&gt;4)-beta-D-glucosyl-(1&lt;-&gt;1)-ceramide + UDP + H(+)</text>
        <dbReference type="Rhea" id="RHEA:62552"/>
        <dbReference type="ChEBI" id="CHEBI:15378"/>
        <dbReference type="ChEBI" id="CHEBI:58223"/>
        <dbReference type="ChEBI" id="CHEBI:66914"/>
        <dbReference type="ChEBI" id="CHEBI:79208"/>
        <dbReference type="ChEBI" id="CHEBI:83264"/>
    </reaction>
    <physiologicalReaction direction="left-to-right" evidence="30">
        <dbReference type="Rhea" id="RHEA:62553"/>
    </physiologicalReaction>
</comment>
<dbReference type="EMBL" id="OW240924">
    <property type="protein sequence ID" value="CAH2327261.1"/>
    <property type="molecule type" value="Genomic_DNA"/>
</dbReference>
<evidence type="ECO:0000256" key="23">
    <source>
        <dbReference type="ARBA" id="ARBA00041655"/>
    </source>
</evidence>
<keyword evidence="6" id="KW-0808">Transferase</keyword>
<keyword evidence="14" id="KW-1015">Disulfide bond</keyword>
<dbReference type="GO" id="GO:0006682">
    <property type="term" value="P:galactosylceramide biosynthetic process"/>
    <property type="evidence" value="ECO:0007669"/>
    <property type="project" value="TreeGrafter"/>
</dbReference>
<evidence type="ECO:0000256" key="6">
    <source>
        <dbReference type="ARBA" id="ARBA00022679"/>
    </source>
</evidence>
<dbReference type="FunFam" id="3.90.550.10:FF:000028">
    <property type="entry name" value="beta-1,4-galactosyltransferase 1"/>
    <property type="match status" value="1"/>
</dbReference>
<evidence type="ECO:0000259" key="38">
    <source>
        <dbReference type="Pfam" id="PF13733"/>
    </source>
</evidence>
<evidence type="ECO:0000256" key="20">
    <source>
        <dbReference type="ARBA" id="ARBA00039032"/>
    </source>
</evidence>
<keyword evidence="10 35" id="KW-1133">Transmembrane helix</keyword>
<feature type="region of interest" description="Disordered" evidence="34">
    <location>
        <begin position="1"/>
        <end position="20"/>
    </location>
</feature>
<keyword evidence="8" id="KW-0479">Metal-binding</keyword>
<dbReference type="Gene3D" id="3.60.10.10">
    <property type="entry name" value="Endonuclease/exonuclease/phosphatase"/>
    <property type="match status" value="1"/>
</dbReference>
<evidence type="ECO:0000256" key="13">
    <source>
        <dbReference type="ARBA" id="ARBA00023136"/>
    </source>
</evidence>
<evidence type="ECO:0000259" key="36">
    <source>
        <dbReference type="Pfam" id="PF02709"/>
    </source>
</evidence>
<dbReference type="Pfam" id="PF13733">
    <property type="entry name" value="Glyco_transf_7N"/>
    <property type="match status" value="1"/>
</dbReference>
<evidence type="ECO:0000256" key="9">
    <source>
        <dbReference type="ARBA" id="ARBA00022968"/>
    </source>
</evidence>
<evidence type="ECO:0000256" key="25">
    <source>
        <dbReference type="ARBA" id="ARBA00041980"/>
    </source>
</evidence>
<keyword evidence="12" id="KW-0443">Lipid metabolism</keyword>
<evidence type="ECO:0000256" key="22">
    <source>
        <dbReference type="ARBA" id="ARBA00041551"/>
    </source>
</evidence>
<dbReference type="Pfam" id="PF03372">
    <property type="entry name" value="Exo_endo_phos"/>
    <property type="match status" value="1"/>
</dbReference>
<evidence type="ECO:0000256" key="33">
    <source>
        <dbReference type="SAM" id="Coils"/>
    </source>
</evidence>
<dbReference type="PRINTS" id="PR02050">
    <property type="entry name" value="B14GALTRFASE"/>
</dbReference>
<accession>A0AAD1TKX0</accession>
<keyword evidence="33" id="KW-0175">Coiled coil</keyword>
<dbReference type="EC" id="2.4.1.38" evidence="19"/>
<evidence type="ECO:0000256" key="24">
    <source>
        <dbReference type="ARBA" id="ARBA00041957"/>
    </source>
</evidence>
<comment type="catalytic activity">
    <reaction evidence="29">
        <text>a neolactoside IV(3)-beta-GlcNAc-nLc4Cer + UDP-alpha-D-galactose = a neolactoside nLc6Cer + UDP + H(+)</text>
        <dbReference type="Rhea" id="RHEA:62548"/>
        <dbReference type="ChEBI" id="CHEBI:15378"/>
        <dbReference type="ChEBI" id="CHEBI:58223"/>
        <dbReference type="ChEBI" id="CHEBI:66914"/>
        <dbReference type="ChEBI" id="CHEBI:90357"/>
        <dbReference type="ChEBI" id="CHEBI:144378"/>
    </reaction>
    <physiologicalReaction direction="left-to-right" evidence="29">
        <dbReference type="Rhea" id="RHEA:62549"/>
    </physiologicalReaction>
</comment>
<evidence type="ECO:0000313" key="40">
    <source>
        <dbReference type="Proteomes" id="UP001295444"/>
    </source>
</evidence>
<sequence length="899" mass="102283">MRQETREIGTLGPTTPPEHTTATLVVYGINGTPRPRPPPVSHQTTRKAGVSILLSTTLQFTHSETLKDTEGRYVFVKGTIAQRTYTLASVYAPNVNQVKFLRKTLLKLATFTEGILILGGDLNLPLDPIADTSTGHSTIAQVAIRRLHRTLHDLRLVDTWRALHPDGRDYTHYSTLHKRYSRIDYIFTQQEGLTHLRGADIKPTPITKERDNLKAIEDLTTQIAHLETLHKRSQLESQYRELLAARRQLTELIDRKYYRSLQRSKAFYYIHANKSGRLLAQMIRGQQTRAQVPTLRTARGHLTQFPEEIAEEFRAYYTTLYNIHEDRPNELQDTTARETEQYLQGFQPEAQLMVPHCGTHLLSPSSENTGSCKQCITQSGLRKANQARKMIRRVLERPCTLAMLIGFQFAFMVYFSFGGLRNLASIFGRSTEPSFDYLHTHDVYTNLTLLQGLQLSAAQPGELTPRCPERSPYLVGPISVSFSRIPTLQKIKAKNPFVTQGGRYHPPNCEARHRTAVIIPHRNRETHLRHLLYYLHPFMQRQQLQYGIYIVHQSGNSTFNRAKLLNVGVKEAMKDEDWDCLFVHDVDLIPENDHNLYTCDPWNPKHASVAMNKFSYSLPYPQYFGGVSALTPDQYMKMNGFPNEYWGWGGEDDDIATRVRLAGMKISRPPISVGHYKMVKHKGDNGNEENPHRFDLLIRTQRMWTQDGMNSLAYKLLSKELEPLYTNITVDIGVDPRTQKPVRMRGPTPPAMIHHSNDSSSRTTEGKPAEVQSPSRHSGSESVPPKFSQTAVNQSMGDGLDVKKTSESDDVKGKREDDHMAGKFALQHMQQSKVSSKKPLVNKNLDSRRIAPRAARRSSMISNLRVEAGDSRENLDIRSLNRTSWNNPHGLESNKGARL</sequence>
<dbReference type="Proteomes" id="UP001295444">
    <property type="component" value="Chromosome 13"/>
</dbReference>
<dbReference type="InterPro" id="IPR003859">
    <property type="entry name" value="Galactosyl_T"/>
</dbReference>
<dbReference type="AlphaFoldDB" id="A0AAD1TKX0"/>
<evidence type="ECO:0000259" key="37">
    <source>
        <dbReference type="Pfam" id="PF03372"/>
    </source>
</evidence>
<evidence type="ECO:0000256" key="10">
    <source>
        <dbReference type="ARBA" id="ARBA00022989"/>
    </source>
</evidence>
<evidence type="ECO:0000256" key="7">
    <source>
        <dbReference type="ARBA" id="ARBA00022692"/>
    </source>
</evidence>
<evidence type="ECO:0000256" key="1">
    <source>
        <dbReference type="ARBA" id="ARBA00001936"/>
    </source>
</evidence>
<dbReference type="GO" id="GO:0046872">
    <property type="term" value="F:metal ion binding"/>
    <property type="evidence" value="ECO:0007669"/>
    <property type="project" value="UniProtKB-KW"/>
</dbReference>
<evidence type="ECO:0000256" key="4">
    <source>
        <dbReference type="ARBA" id="ARBA00005735"/>
    </source>
</evidence>
<feature type="compositionally biased region" description="Polar residues" evidence="34">
    <location>
        <begin position="772"/>
        <end position="796"/>
    </location>
</feature>
<proteinExistence type="inferred from homology"/>
<feature type="transmembrane region" description="Helical" evidence="35">
    <location>
        <begin position="398"/>
        <end position="417"/>
    </location>
</feature>
<keyword evidence="40" id="KW-1185">Reference proteome</keyword>
<evidence type="ECO:0000256" key="2">
    <source>
        <dbReference type="ARBA" id="ARBA00004447"/>
    </source>
</evidence>
<comment type="cofactor">
    <cofactor evidence="1">
        <name>Mn(2+)</name>
        <dbReference type="ChEBI" id="CHEBI:29035"/>
    </cofactor>
</comment>
<evidence type="ECO:0000256" key="16">
    <source>
        <dbReference type="ARBA" id="ARBA00023211"/>
    </source>
</evidence>
<dbReference type="GO" id="GO:0003945">
    <property type="term" value="F:N-acetyllactosamine synthase activity"/>
    <property type="evidence" value="ECO:0007669"/>
    <property type="project" value="UniProtKB-EC"/>
</dbReference>
<evidence type="ECO:0000256" key="11">
    <source>
        <dbReference type="ARBA" id="ARBA00023034"/>
    </source>
</evidence>
<reference evidence="39" key="1">
    <citation type="submission" date="2022-03" db="EMBL/GenBank/DDBJ databases">
        <authorList>
            <person name="Alioto T."/>
            <person name="Alioto T."/>
            <person name="Gomez Garrido J."/>
        </authorList>
    </citation>
    <scope>NUCLEOTIDE SEQUENCE</scope>
</reference>
<evidence type="ECO:0000256" key="3">
    <source>
        <dbReference type="ARBA" id="ARBA00004922"/>
    </source>
</evidence>
<comment type="function">
    <text evidence="17">Responsible for the synthesis of complex-type N-linked oligosaccharides in many glycoproteins as well as the carbohydrate moieties of glycolipids.</text>
</comment>
<dbReference type="EC" id="2.4.1.275" evidence="20"/>
<evidence type="ECO:0000256" key="28">
    <source>
        <dbReference type="ARBA" id="ARBA00047896"/>
    </source>
</evidence>
<feature type="domain" description="Galactosyltransferase N-terminal" evidence="38">
    <location>
        <begin position="467"/>
        <end position="600"/>
    </location>
</feature>
<dbReference type="PANTHER" id="PTHR19300:SF33">
    <property type="entry name" value="BETA-1,4-GALACTOSYLTRANSFERASE 3"/>
    <property type="match status" value="1"/>
</dbReference>
<evidence type="ECO:0000256" key="17">
    <source>
        <dbReference type="ARBA" id="ARBA00037536"/>
    </source>
</evidence>
<comment type="pathway">
    <text evidence="3">Protein modification; protein glycosylation.</text>
</comment>
<evidence type="ECO:0000256" key="34">
    <source>
        <dbReference type="SAM" id="MobiDB-lite"/>
    </source>
</evidence>
<dbReference type="CDD" id="cd09076">
    <property type="entry name" value="L1-EN"/>
    <property type="match status" value="1"/>
</dbReference>
<keyword evidence="9" id="KW-0735">Signal-anchor</keyword>
<evidence type="ECO:0000313" key="39">
    <source>
        <dbReference type="EMBL" id="CAH2327261.1"/>
    </source>
</evidence>
<keyword evidence="7 35" id="KW-0812">Transmembrane</keyword>
<keyword evidence="16" id="KW-0464">Manganese</keyword>
<evidence type="ECO:0000256" key="19">
    <source>
        <dbReference type="ARBA" id="ARBA00038908"/>
    </source>
</evidence>